<evidence type="ECO:0000313" key="1">
    <source>
        <dbReference type="EMBL" id="SIT49197.1"/>
    </source>
</evidence>
<gene>
    <name evidence="1" type="ORF">BN2475_1290016</name>
</gene>
<dbReference type="Proteomes" id="UP000187012">
    <property type="component" value="Unassembled WGS sequence"/>
</dbReference>
<proteinExistence type="predicted"/>
<organism evidence="1 2">
    <name type="scientific">Paraburkholderia ribeironis</name>
    <dbReference type="NCBI Taxonomy" id="1247936"/>
    <lineage>
        <taxon>Bacteria</taxon>
        <taxon>Pseudomonadati</taxon>
        <taxon>Pseudomonadota</taxon>
        <taxon>Betaproteobacteria</taxon>
        <taxon>Burkholderiales</taxon>
        <taxon>Burkholderiaceae</taxon>
        <taxon>Paraburkholderia</taxon>
    </lineage>
</organism>
<sequence>MHFCLLTLGGLFLSVFFGHMPSHQTAADRADHRVVPGVMPRDSADDRSLHAPGRVRRADHCRRECYCREGGSYISSFHLKVPCC</sequence>
<dbReference type="AlphaFoldDB" id="A0A1N7SP90"/>
<reference evidence="1 2" key="1">
    <citation type="submission" date="2016-12" db="EMBL/GenBank/DDBJ databases">
        <authorList>
            <person name="Song W.-J."/>
            <person name="Kurnit D.M."/>
        </authorList>
    </citation>
    <scope>NUCLEOTIDE SEQUENCE [LARGE SCALE GENOMIC DNA]</scope>
    <source>
        <strain evidence="1 2">STM7296</strain>
    </source>
</reference>
<name>A0A1N7SP90_9BURK</name>
<protein>
    <submittedName>
        <fullName evidence="1">Uncharacterized protein</fullName>
    </submittedName>
</protein>
<evidence type="ECO:0000313" key="2">
    <source>
        <dbReference type="Proteomes" id="UP000187012"/>
    </source>
</evidence>
<accession>A0A1N7SP90</accession>
<keyword evidence="2" id="KW-1185">Reference proteome</keyword>
<dbReference type="EMBL" id="CYGX02000129">
    <property type="protein sequence ID" value="SIT49197.1"/>
    <property type="molecule type" value="Genomic_DNA"/>
</dbReference>